<name>A0A4Y6PZ68_PERCE</name>
<evidence type="ECO:0000256" key="1">
    <source>
        <dbReference type="SAM" id="MobiDB-lite"/>
    </source>
</evidence>
<evidence type="ECO:0000313" key="3">
    <source>
        <dbReference type="EMBL" id="QDG53614.1"/>
    </source>
</evidence>
<dbReference type="OrthoDB" id="21825at2"/>
<feature type="compositionally biased region" description="Basic and acidic residues" evidence="1">
    <location>
        <begin position="362"/>
        <end position="381"/>
    </location>
</feature>
<dbReference type="AlphaFoldDB" id="A0A4Y6PZ68"/>
<dbReference type="PANTHER" id="PTHR48420:SF1">
    <property type="entry name" value="NON-HAEM DIOXYGENASE N-TERMINAL DOMAIN-CONTAINING PROTEIN"/>
    <property type="match status" value="1"/>
</dbReference>
<feature type="domain" description="Non-haem dioxygenase N-terminal" evidence="2">
    <location>
        <begin position="8"/>
        <end position="133"/>
    </location>
</feature>
<reference evidence="3 4" key="1">
    <citation type="submission" date="2019-06" db="EMBL/GenBank/DDBJ databases">
        <title>Persicimonas caeni gen. nov., sp. nov., a predatory bacterium isolated from solar saltern.</title>
        <authorList>
            <person name="Wang S."/>
        </authorList>
    </citation>
    <scope>NUCLEOTIDE SEQUENCE [LARGE SCALE GENOMIC DNA]</scope>
    <source>
        <strain evidence="3 4">YN101</strain>
    </source>
</reference>
<sequence>MSESTHEIPVVDLNDLTSPQSDVRAEAAAAVRRAFGHYGLIYIRNHGVDIDLLEKFYDAFLEFTSRSEDDKQKMSTPDIWYQRGWTPPNTEKAVVAGGQPDFKECFFITPYEPADELKQQYPEIYASNIWPENADEFEGSYTELSRQLQQVGVNLLRGCALALGLAPQQFEAAVDGGPHVTRALRYIPLDDEQVDTDILWGEEHTDFNFLTILPGGRFLDPSGERCSKPDPDAGLYLRTRPNEEHPNGKLVQGQTPEGCIVAQVGQQLEIVTGGEFIATPHVIEAPKQPGYSRVAMAHFVHLHAHEQLFPLEPFRTDESVRAYGPPKMVGTYNLKTLIDIGLAPKEAFDRLGYTQYERLDKIRQEEKGGQEEMGGQEEKGGQEAGEPAE</sequence>
<dbReference type="RefSeq" id="WP_141200068.1">
    <property type="nucleotide sequence ID" value="NZ_CP041186.1"/>
</dbReference>
<evidence type="ECO:0000313" key="4">
    <source>
        <dbReference type="Proteomes" id="UP000315995"/>
    </source>
</evidence>
<dbReference type="InterPro" id="IPR027443">
    <property type="entry name" value="IPNS-like_sf"/>
</dbReference>
<accession>A0A4Y6PZ68</accession>
<dbReference type="EMBL" id="CP041186">
    <property type="protein sequence ID" value="QDG53614.1"/>
    <property type="molecule type" value="Genomic_DNA"/>
</dbReference>
<evidence type="ECO:0000259" key="2">
    <source>
        <dbReference type="Pfam" id="PF14226"/>
    </source>
</evidence>
<keyword evidence="4" id="KW-1185">Reference proteome</keyword>
<dbReference type="SUPFAM" id="SSF51197">
    <property type="entry name" value="Clavaminate synthase-like"/>
    <property type="match status" value="1"/>
</dbReference>
<feature type="region of interest" description="Disordered" evidence="1">
    <location>
        <begin position="362"/>
        <end position="389"/>
    </location>
</feature>
<proteinExistence type="predicted"/>
<organism evidence="3 4">
    <name type="scientific">Persicimonas caeni</name>
    <dbReference type="NCBI Taxonomy" id="2292766"/>
    <lineage>
        <taxon>Bacteria</taxon>
        <taxon>Deltaproteobacteria</taxon>
        <taxon>Bradymonadales</taxon>
        <taxon>Bradymonadaceae</taxon>
        <taxon>Persicimonas</taxon>
    </lineage>
</organism>
<gene>
    <name evidence="3" type="ORF">FIV42_23570</name>
</gene>
<dbReference type="InterPro" id="IPR026992">
    <property type="entry name" value="DIOX_N"/>
</dbReference>
<dbReference type="Gene3D" id="2.60.120.330">
    <property type="entry name" value="B-lactam Antibiotic, Isopenicillin N Synthase, Chain"/>
    <property type="match status" value="1"/>
</dbReference>
<dbReference type="Proteomes" id="UP000315995">
    <property type="component" value="Chromosome"/>
</dbReference>
<dbReference type="Pfam" id="PF14226">
    <property type="entry name" value="DIOX_N"/>
    <property type="match status" value="1"/>
</dbReference>
<accession>A0A5B8YA23</accession>
<protein>
    <submittedName>
        <fullName evidence="3">Isopenicillin N synthase family oxygenase</fullName>
    </submittedName>
</protein>
<dbReference type="PANTHER" id="PTHR48420">
    <property type="entry name" value="NON-HAEM DIOXYGENASE N-TERMINAL DOMAIN-CONTAINING PROTEIN"/>
    <property type="match status" value="1"/>
</dbReference>